<dbReference type="InterPro" id="IPR043128">
    <property type="entry name" value="Rev_trsase/Diguanyl_cyclase"/>
</dbReference>
<dbReference type="InterPro" id="IPR000160">
    <property type="entry name" value="GGDEF_dom"/>
</dbReference>
<dbReference type="CDD" id="cd01949">
    <property type="entry name" value="GGDEF"/>
    <property type="match status" value="1"/>
</dbReference>
<gene>
    <name evidence="7" type="ORF">SAMN02983006_01270</name>
</gene>
<reference evidence="7 8" key="1">
    <citation type="submission" date="2016-10" db="EMBL/GenBank/DDBJ databases">
        <authorList>
            <person name="de Groot N.N."/>
        </authorList>
    </citation>
    <scope>NUCLEOTIDE SEQUENCE [LARGE SCALE GENOMIC DNA]</scope>
    <source>
        <strain evidence="7 8">ATCC 51327</strain>
    </source>
</reference>
<dbReference type="InterPro" id="IPR029095">
    <property type="entry name" value="NarX-like_N"/>
</dbReference>
<comment type="subcellular location">
    <subcellularLocation>
        <location evidence="1">Membrane</location>
        <topology evidence="1">Multi-pass membrane protein</topology>
    </subcellularLocation>
</comment>
<dbReference type="FunFam" id="3.30.70.270:FF:000001">
    <property type="entry name" value="Diguanylate cyclase domain protein"/>
    <property type="match status" value="1"/>
</dbReference>
<keyword evidence="8" id="KW-1185">Reference proteome</keyword>
<keyword evidence="2 5" id="KW-0812">Transmembrane</keyword>
<dbReference type="OrthoDB" id="9783388at2"/>
<evidence type="ECO:0000256" key="3">
    <source>
        <dbReference type="ARBA" id="ARBA00022989"/>
    </source>
</evidence>
<dbReference type="AlphaFoldDB" id="A0A1I4I3J7"/>
<evidence type="ECO:0000313" key="8">
    <source>
        <dbReference type="Proteomes" id="UP000199006"/>
    </source>
</evidence>
<dbReference type="SUPFAM" id="SSF55073">
    <property type="entry name" value="Nucleotide cyclase"/>
    <property type="match status" value="1"/>
</dbReference>
<evidence type="ECO:0000313" key="7">
    <source>
        <dbReference type="EMBL" id="SFL48336.1"/>
    </source>
</evidence>
<proteinExistence type="predicted"/>
<accession>A0A1I4I3J7</accession>
<dbReference type="SMART" id="SM00267">
    <property type="entry name" value="GGDEF"/>
    <property type="match status" value="1"/>
</dbReference>
<evidence type="ECO:0000256" key="5">
    <source>
        <dbReference type="SAM" id="Phobius"/>
    </source>
</evidence>
<dbReference type="STRING" id="29563.SAMN02983006_01270"/>
<dbReference type="PROSITE" id="PS50887">
    <property type="entry name" value="GGDEF"/>
    <property type="match status" value="1"/>
</dbReference>
<evidence type="ECO:0000259" key="6">
    <source>
        <dbReference type="PROSITE" id="PS50887"/>
    </source>
</evidence>
<evidence type="ECO:0000256" key="1">
    <source>
        <dbReference type="ARBA" id="ARBA00004141"/>
    </source>
</evidence>
<dbReference type="GO" id="GO:0052621">
    <property type="term" value="F:diguanylate cyclase activity"/>
    <property type="evidence" value="ECO:0007669"/>
    <property type="project" value="TreeGrafter"/>
</dbReference>
<dbReference type="GO" id="GO:0016020">
    <property type="term" value="C:membrane"/>
    <property type="evidence" value="ECO:0007669"/>
    <property type="project" value="UniProtKB-SubCell"/>
</dbReference>
<dbReference type="InterPro" id="IPR029787">
    <property type="entry name" value="Nucleotide_cyclase"/>
</dbReference>
<name>A0A1I4I3J7_9FIRM</name>
<dbReference type="PANTHER" id="PTHR45138:SF9">
    <property type="entry name" value="DIGUANYLATE CYCLASE DGCM-RELATED"/>
    <property type="match status" value="1"/>
</dbReference>
<dbReference type="Proteomes" id="UP000199006">
    <property type="component" value="Unassembled WGS sequence"/>
</dbReference>
<dbReference type="PANTHER" id="PTHR45138">
    <property type="entry name" value="REGULATORY COMPONENTS OF SENSORY TRANSDUCTION SYSTEM"/>
    <property type="match status" value="1"/>
</dbReference>
<evidence type="ECO:0000256" key="4">
    <source>
        <dbReference type="ARBA" id="ARBA00023136"/>
    </source>
</evidence>
<dbReference type="Pfam" id="PF13675">
    <property type="entry name" value="PilJ"/>
    <property type="match status" value="1"/>
</dbReference>
<dbReference type="Gene3D" id="3.30.70.270">
    <property type="match status" value="1"/>
</dbReference>
<feature type="transmembrane region" description="Helical" evidence="5">
    <location>
        <begin position="170"/>
        <end position="192"/>
    </location>
</feature>
<dbReference type="InterPro" id="IPR050469">
    <property type="entry name" value="Diguanylate_Cyclase"/>
</dbReference>
<organism evidence="7 8">
    <name type="scientific">Halanaerobium salsuginis</name>
    <dbReference type="NCBI Taxonomy" id="29563"/>
    <lineage>
        <taxon>Bacteria</taxon>
        <taxon>Bacillati</taxon>
        <taxon>Bacillota</taxon>
        <taxon>Clostridia</taxon>
        <taxon>Halanaerobiales</taxon>
        <taxon>Halanaerobiaceae</taxon>
        <taxon>Halanaerobium</taxon>
    </lineage>
</organism>
<keyword evidence="3 5" id="KW-1133">Transmembrane helix</keyword>
<feature type="domain" description="GGDEF" evidence="6">
    <location>
        <begin position="230"/>
        <end position="357"/>
    </location>
</feature>
<dbReference type="RefSeq" id="WP_089861134.1">
    <property type="nucleotide sequence ID" value="NZ_FOTI01000014.1"/>
</dbReference>
<dbReference type="EMBL" id="FOTI01000014">
    <property type="protein sequence ID" value="SFL48336.1"/>
    <property type="molecule type" value="Genomic_DNA"/>
</dbReference>
<keyword evidence="4 5" id="KW-0472">Membrane</keyword>
<dbReference type="NCBIfam" id="TIGR00254">
    <property type="entry name" value="GGDEF"/>
    <property type="match status" value="1"/>
</dbReference>
<dbReference type="Pfam" id="PF00990">
    <property type="entry name" value="GGDEF"/>
    <property type="match status" value="1"/>
</dbReference>
<feature type="transmembrane region" description="Helical" evidence="5">
    <location>
        <begin position="12"/>
        <end position="35"/>
    </location>
</feature>
<evidence type="ECO:0000256" key="2">
    <source>
        <dbReference type="ARBA" id="ARBA00022692"/>
    </source>
</evidence>
<sequence>MKLFKQTETSTLLGLLALISIIILLINLVTIYSMVKVNEVQNRVIDIAGRQRMLSQKISKEVLLKIYTNYPPEKLLNTTAEFQSNLQILCQGSEELSIPILKDERISLQLQEIRQTWFEFERQIQILINDGNTYNQKKSAVAWIIANNQLLLNETDRLISLYEKKSIKNLFLLIQLIIFVVGTIIILVTLLISNRIAYKSGIDNLTSIYNREKLGKLMSIKIKEAYKNNQSLSLIMFDIDDFKVINDTFGHNVGDQILIEVADLVSRSIRRSDILARWGGEEFLVLAPSSNLAATIRLAERLRENLDTYYFKQVDHVTCSFGVTELQPDDDIGSLIERADQALYRSKNNGKNQVSAC</sequence>
<protein>
    <submittedName>
        <fullName evidence="7">Diguanylate cyclase (GGDEF) domain-containing protein</fullName>
    </submittedName>
</protein>